<proteinExistence type="predicted"/>
<dbReference type="GeneID" id="26643216"/>
<dbReference type="RefSeq" id="YP_009217722.1">
    <property type="nucleotide sequence ID" value="NC_029002.1"/>
</dbReference>
<protein>
    <submittedName>
        <fullName evidence="1">Uncharacterized protein</fullName>
    </submittedName>
</protein>
<reference evidence="1 2" key="1">
    <citation type="submission" date="2013-07" db="EMBL/GenBank/DDBJ databases">
        <title>Sequencing and analysis of the complete genome of Microcystis aeruginosa phage MaMV-DC.</title>
        <authorList>
            <person name="Ou T."/>
            <person name="Li S.H."/>
            <person name="Zhang Q.Y."/>
        </authorList>
    </citation>
    <scope>NUCLEOTIDE SEQUENCE [LARGE SCALE GENOMIC DNA]</scope>
</reference>
<organism evidence="1 2">
    <name type="scientific">Microcystis phage MaMV-DC</name>
    <dbReference type="NCBI Taxonomy" id="1357715"/>
    <lineage>
        <taxon>Viruses</taxon>
        <taxon>Duplodnaviria</taxon>
        <taxon>Heunggongvirae</taxon>
        <taxon>Uroviricota</taxon>
        <taxon>Caudoviricetes</taxon>
        <taxon>Fukuivirus</taxon>
        <taxon>Fukuivirus MVDC</taxon>
    </lineage>
</organism>
<evidence type="ECO:0000313" key="1">
    <source>
        <dbReference type="EMBL" id="AGR48603.1"/>
    </source>
</evidence>
<accession>A0A075BSK4</accession>
<dbReference type="Proteomes" id="UP000028567">
    <property type="component" value="Segment"/>
</dbReference>
<gene>
    <name evidence="1" type="ORF">MaMVDC_38</name>
</gene>
<name>A0A075BSK4_9CAUD</name>
<keyword evidence="2" id="KW-1185">Reference proteome</keyword>
<dbReference type="KEGG" id="vg:26643216"/>
<evidence type="ECO:0000313" key="2">
    <source>
        <dbReference type="Proteomes" id="UP000028567"/>
    </source>
</evidence>
<dbReference type="EMBL" id="KF356199">
    <property type="protein sequence ID" value="AGR48603.1"/>
    <property type="molecule type" value="Genomic_DNA"/>
</dbReference>
<sequence length="134" mass="15414">MRSPTYRILINSSYDKLPKEAKHYVNRLVNRASKKPFVSTVLKGFYNGAIEAGDIDVLLSSAFIDADPFPFREIGCFWYLKTRIFLFLSSLLTGVVVPRLLKENYGLFIQSLIIASYLAEEGYVNEPPFDWDYE</sequence>